<feature type="domain" description="LysM" evidence="2">
    <location>
        <begin position="81"/>
        <end position="124"/>
    </location>
</feature>
<dbReference type="EMBL" id="CP001931">
    <property type="protein sequence ID" value="ADC89078.1"/>
    <property type="molecule type" value="Genomic_DNA"/>
</dbReference>
<dbReference type="RefSeq" id="WP_012991485.1">
    <property type="nucleotide sequence ID" value="NC_013894.1"/>
</dbReference>
<organism evidence="3 4">
    <name type="scientific">Thermocrinis albus (strain DSM 14484 / JCM 11386 / HI 11/12)</name>
    <dbReference type="NCBI Taxonomy" id="638303"/>
    <lineage>
        <taxon>Bacteria</taxon>
        <taxon>Pseudomonadati</taxon>
        <taxon>Aquificota</taxon>
        <taxon>Aquificia</taxon>
        <taxon>Aquificales</taxon>
        <taxon>Aquificaceae</taxon>
        <taxon>Thermocrinis</taxon>
    </lineage>
</organism>
<reference evidence="4" key="1">
    <citation type="journal article" date="2010" name="Stand. Genomic Sci.">
        <title>Complete genome sequence of Thermocrinis albus type strain (HI 11/12T).</title>
        <authorList>
            <person name="Wirth R."/>
            <person name="Sikorski J."/>
            <person name="Brambilla E."/>
            <person name="Misra M."/>
            <person name="Lapidus A."/>
            <person name="Copeland A."/>
            <person name="Nolan M."/>
            <person name="Lucas S."/>
            <person name="Chen F."/>
            <person name="Tice H."/>
            <person name="Cheng J.F."/>
            <person name="Han C."/>
            <person name="Detter J.C."/>
            <person name="Tapia R."/>
            <person name="Bruce D."/>
            <person name="Goodwin L."/>
            <person name="Pitluck S."/>
            <person name="Pati A."/>
            <person name="Anderson I."/>
            <person name="Ivanova N."/>
            <person name="Mavromatis K."/>
            <person name="Mikhailova N."/>
            <person name="Chen A."/>
            <person name="Palaniappan K."/>
            <person name="Bilek Y."/>
            <person name="Hader T."/>
            <person name="Land M."/>
            <person name="Hauser L."/>
            <person name="Chang Y.J."/>
            <person name="Jeffries C.D."/>
            <person name="Tindall B.J."/>
            <person name="Rohde M."/>
            <person name="Goker M."/>
            <person name="Bristow J."/>
            <person name="Eisen J.A."/>
            <person name="Markowitz V."/>
            <person name="Hugenholtz P."/>
            <person name="Kyrpides N.C."/>
            <person name="Klenk H.P."/>
        </authorList>
    </citation>
    <scope>NUCLEOTIDE SEQUENCE [LARGE SCALE GENOMIC DNA]</scope>
    <source>
        <strain evidence="4">DSM 14484 / JCM 11386 / HI 11/12</strain>
    </source>
</reference>
<accession>D3SPJ1</accession>
<dbReference type="eggNOG" id="COG0739">
    <property type="taxonomic scope" value="Bacteria"/>
</dbReference>
<feature type="domain" description="LysM" evidence="2">
    <location>
        <begin position="213"/>
        <end position="257"/>
    </location>
</feature>
<dbReference type="Pfam" id="PF01476">
    <property type="entry name" value="LysM"/>
    <property type="match status" value="4"/>
</dbReference>
<dbReference type="InterPro" id="IPR018392">
    <property type="entry name" value="LysM"/>
</dbReference>
<dbReference type="SUPFAM" id="SSF51261">
    <property type="entry name" value="Duplicated hybrid motif"/>
    <property type="match status" value="1"/>
</dbReference>
<dbReference type="Proteomes" id="UP000002043">
    <property type="component" value="Chromosome"/>
</dbReference>
<dbReference type="PANTHER" id="PTHR33734">
    <property type="entry name" value="LYSM DOMAIN-CONTAINING GPI-ANCHORED PROTEIN 2"/>
    <property type="match status" value="1"/>
</dbReference>
<dbReference type="eggNOG" id="COG1388">
    <property type="taxonomic scope" value="Bacteria"/>
</dbReference>
<evidence type="ECO:0000256" key="1">
    <source>
        <dbReference type="SAM" id="MobiDB-lite"/>
    </source>
</evidence>
<feature type="domain" description="LysM" evidence="2">
    <location>
        <begin position="23"/>
        <end position="67"/>
    </location>
</feature>
<dbReference type="Gene3D" id="2.70.70.10">
    <property type="entry name" value="Glucose Permease (Domain IIA)"/>
    <property type="match status" value="1"/>
</dbReference>
<keyword evidence="4" id="KW-1185">Reference proteome</keyword>
<evidence type="ECO:0000313" key="4">
    <source>
        <dbReference type="Proteomes" id="UP000002043"/>
    </source>
</evidence>
<dbReference type="InterPro" id="IPR011055">
    <property type="entry name" value="Dup_hybrid_motif"/>
</dbReference>
<dbReference type="CDD" id="cd00118">
    <property type="entry name" value="LysM"/>
    <property type="match status" value="4"/>
</dbReference>
<dbReference type="SUPFAM" id="SSF54106">
    <property type="entry name" value="LysM domain"/>
    <property type="match status" value="4"/>
</dbReference>
<sequence>MRRGVFLLGISLLITLAWGKECKFHKVRKGDTLESIAREYGVSLSDIKRYNKNLKENRLKVGQQICIPVKTKAEKKQGDYAIYRVKKGDTLEEIAQKFGVDVKELAKFNGLKSHVIKEGQELKIPARSHGEKVSKKGKEVDYTTYTVKKGAKLQHVAQKLGVPLRELEKLNPELKGKWLKPGTVVKIPKKMKEEKVAEKVEKVSKKGEEVDYTTYTVKKGAKLQHVARKLGVPLRELEKLNPELKGKWLKPGTVVKIPKKMKEEKVAEKVEKVEKKTEREKIPTVEERETPPPPPVEKKISIGKLPMPVEGKIEKAQRGVQIVGNCDQKVRAVESGKVIYSGDDLKAYGNMVIVDHGSFISLYANNSTNLVRRGDTVEKGQAIAVIGKDKDSGRCVLHFELRDKDGIPLNPTEYLRSLQ</sequence>
<dbReference type="AlphaFoldDB" id="D3SPJ1"/>
<dbReference type="PROSITE" id="PS51782">
    <property type="entry name" value="LYSM"/>
    <property type="match status" value="4"/>
</dbReference>
<dbReference type="HOGENOM" id="CLU_029425_7_3_0"/>
<dbReference type="SMART" id="SM00257">
    <property type="entry name" value="LysM"/>
    <property type="match status" value="4"/>
</dbReference>
<dbReference type="GO" id="GO:0008932">
    <property type="term" value="F:lytic endotransglycosylase activity"/>
    <property type="evidence" value="ECO:0007669"/>
    <property type="project" value="TreeGrafter"/>
</dbReference>
<dbReference type="Gene3D" id="3.10.350.10">
    <property type="entry name" value="LysM domain"/>
    <property type="match status" value="4"/>
</dbReference>
<protein>
    <submittedName>
        <fullName evidence="3">Peptidase M23</fullName>
    </submittedName>
</protein>
<evidence type="ECO:0000259" key="2">
    <source>
        <dbReference type="PROSITE" id="PS51782"/>
    </source>
</evidence>
<feature type="region of interest" description="Disordered" evidence="1">
    <location>
        <begin position="279"/>
        <end position="300"/>
    </location>
</feature>
<dbReference type="Pfam" id="PF01551">
    <property type="entry name" value="Peptidase_M23"/>
    <property type="match status" value="1"/>
</dbReference>
<dbReference type="OrthoDB" id="9810477at2"/>
<dbReference type="PANTHER" id="PTHR33734:SF22">
    <property type="entry name" value="MEMBRANE-BOUND LYTIC MUREIN TRANSGLYCOSYLASE D"/>
    <property type="match status" value="1"/>
</dbReference>
<dbReference type="KEGG" id="tal:Thal_0444"/>
<dbReference type="InterPro" id="IPR036779">
    <property type="entry name" value="LysM_dom_sf"/>
</dbReference>
<evidence type="ECO:0000313" key="3">
    <source>
        <dbReference type="EMBL" id="ADC89078.1"/>
    </source>
</evidence>
<feature type="domain" description="LysM" evidence="2">
    <location>
        <begin position="143"/>
        <end position="187"/>
    </location>
</feature>
<dbReference type="InterPro" id="IPR016047">
    <property type="entry name" value="M23ase_b-sheet_dom"/>
</dbReference>
<gene>
    <name evidence="3" type="ordered locus">Thal_0444</name>
</gene>
<name>D3SPJ1_THEAH</name>
<dbReference type="CDD" id="cd12797">
    <property type="entry name" value="M23_peptidase"/>
    <property type="match status" value="1"/>
</dbReference>
<dbReference type="STRING" id="638303.Thal_0444"/>
<proteinExistence type="predicted"/>